<feature type="transmembrane region" description="Helical" evidence="1">
    <location>
        <begin position="18"/>
        <end position="36"/>
    </location>
</feature>
<dbReference type="AlphaFoldDB" id="A0AA87LR98"/>
<dbReference type="RefSeq" id="WP_006830561.1">
    <property type="nucleotide sequence ID" value="NZ_AJYB01000042.1"/>
</dbReference>
<keyword evidence="1" id="KW-0812">Transmembrane</keyword>
<dbReference type="Proteomes" id="UP000004725">
    <property type="component" value="Unassembled WGS sequence"/>
</dbReference>
<reference evidence="2 3" key="1">
    <citation type="journal article" date="2012" name="J. Bacteriol.">
        <title>Genome Sequence of the Antarctic Psychrophile Bacterium Planococcus antarcticus DSM 14505.</title>
        <authorList>
            <person name="Margolles A."/>
            <person name="Gueimonde M."/>
            <person name="Sanchez B."/>
        </authorList>
    </citation>
    <scope>NUCLEOTIDE SEQUENCE [LARGE SCALE GENOMIC DNA]</scope>
    <source>
        <strain evidence="2 3">DSM 14505</strain>
    </source>
</reference>
<organism evidence="2 3">
    <name type="scientific">Planococcus antarcticus DSM 14505</name>
    <dbReference type="NCBI Taxonomy" id="1185653"/>
    <lineage>
        <taxon>Bacteria</taxon>
        <taxon>Bacillati</taxon>
        <taxon>Bacillota</taxon>
        <taxon>Bacilli</taxon>
        <taxon>Bacillales</taxon>
        <taxon>Caryophanaceae</taxon>
        <taxon>Planococcus</taxon>
    </lineage>
</organism>
<evidence type="ECO:0000256" key="1">
    <source>
        <dbReference type="SAM" id="Phobius"/>
    </source>
</evidence>
<dbReference type="EMBL" id="AJYB01000042">
    <property type="protein sequence ID" value="EIM06026.1"/>
    <property type="molecule type" value="Genomic_DNA"/>
</dbReference>
<sequence length="185" mass="20735">MTPSHIIELKMDEIAPKALWFNAVLLVVVAAAYHFFNEPLSFRFSLAGILLFLLGYVVLIVVHELFHLIGFVLFGKVPVSSLNYGVNLKMGIAYATTNRPVQNRAMRKALLLPFWTTAFIPTVSGFALDNQVLVLLGAMLTAGAFGDFIMYHELRKQKNTAWIVDDPSLPRLHVYDHYPENGSVD</sequence>
<evidence type="ECO:0008006" key="4">
    <source>
        <dbReference type="Google" id="ProtNLM"/>
    </source>
</evidence>
<feature type="transmembrane region" description="Helical" evidence="1">
    <location>
        <begin position="48"/>
        <end position="74"/>
    </location>
</feature>
<keyword evidence="1" id="KW-1133">Transmembrane helix</keyword>
<dbReference type="Pfam" id="PF11667">
    <property type="entry name" value="DUF3267"/>
    <property type="match status" value="1"/>
</dbReference>
<comment type="caution">
    <text evidence="2">The sequence shown here is derived from an EMBL/GenBank/DDBJ whole genome shotgun (WGS) entry which is preliminary data.</text>
</comment>
<dbReference type="InterPro" id="IPR021683">
    <property type="entry name" value="DUF3267"/>
</dbReference>
<evidence type="ECO:0000313" key="3">
    <source>
        <dbReference type="Proteomes" id="UP000004725"/>
    </source>
</evidence>
<name>A0AA87LR98_9BACL</name>
<feature type="transmembrane region" description="Helical" evidence="1">
    <location>
        <begin position="109"/>
        <end position="127"/>
    </location>
</feature>
<proteinExistence type="predicted"/>
<gene>
    <name evidence="2" type="ORF">A1A1_12987</name>
</gene>
<feature type="transmembrane region" description="Helical" evidence="1">
    <location>
        <begin position="133"/>
        <end position="151"/>
    </location>
</feature>
<keyword evidence="1" id="KW-0472">Membrane</keyword>
<protein>
    <recommendedName>
        <fullName evidence="4">Diaminopimelate epimerase</fullName>
    </recommendedName>
</protein>
<evidence type="ECO:0000313" key="2">
    <source>
        <dbReference type="EMBL" id="EIM06026.1"/>
    </source>
</evidence>
<accession>A0AA87LR98</accession>